<organism evidence="4 5">
    <name type="scientific">Colletotrichum tanaceti</name>
    <dbReference type="NCBI Taxonomy" id="1306861"/>
    <lineage>
        <taxon>Eukaryota</taxon>
        <taxon>Fungi</taxon>
        <taxon>Dikarya</taxon>
        <taxon>Ascomycota</taxon>
        <taxon>Pezizomycotina</taxon>
        <taxon>Sordariomycetes</taxon>
        <taxon>Hypocreomycetidae</taxon>
        <taxon>Glomerellales</taxon>
        <taxon>Glomerellaceae</taxon>
        <taxon>Colletotrichum</taxon>
        <taxon>Colletotrichum destructivum species complex</taxon>
    </lineage>
</organism>
<dbReference type="PRINTS" id="PR00837">
    <property type="entry name" value="V5TPXLIKE"/>
</dbReference>
<dbReference type="FunFam" id="3.40.33.10:FF:000010">
    <property type="entry name" value="Predicted protein"/>
    <property type="match status" value="1"/>
</dbReference>
<keyword evidence="2" id="KW-0732">Signal</keyword>
<dbReference type="Gene3D" id="3.40.33.10">
    <property type="entry name" value="CAP"/>
    <property type="match status" value="1"/>
</dbReference>
<reference evidence="4 5" key="1">
    <citation type="journal article" date="2019" name="PLoS ONE">
        <title>Comparative genome analysis indicates high evolutionary potential of pathogenicity genes in Colletotrichum tanaceti.</title>
        <authorList>
            <person name="Lelwala R.V."/>
            <person name="Korhonen P.K."/>
            <person name="Young N.D."/>
            <person name="Scott J.B."/>
            <person name="Ades P.A."/>
            <person name="Gasser R.B."/>
            <person name="Taylor P.W.J."/>
        </authorList>
    </citation>
    <scope>NUCLEOTIDE SEQUENCE [LARGE SCALE GENOMIC DNA]</scope>
    <source>
        <strain evidence="4">BRIP57314</strain>
    </source>
</reference>
<name>A0A4U6X9T8_9PEZI</name>
<accession>A0A4U6X9T8</accession>
<dbReference type="InterPro" id="IPR001283">
    <property type="entry name" value="CRISP-related"/>
</dbReference>
<dbReference type="AlphaFoldDB" id="A0A4U6X9T8"/>
<gene>
    <name evidence="4" type="ORF">CTA1_1909</name>
</gene>
<dbReference type="PROSITE" id="PS01009">
    <property type="entry name" value="CRISP_1"/>
    <property type="match status" value="1"/>
</dbReference>
<feature type="region of interest" description="Disordered" evidence="1">
    <location>
        <begin position="220"/>
        <end position="241"/>
    </location>
</feature>
<dbReference type="InterPro" id="IPR035940">
    <property type="entry name" value="CAP_sf"/>
</dbReference>
<dbReference type="SMART" id="SM00198">
    <property type="entry name" value="SCP"/>
    <property type="match status" value="1"/>
</dbReference>
<evidence type="ECO:0000313" key="4">
    <source>
        <dbReference type="EMBL" id="TKW52411.1"/>
    </source>
</evidence>
<sequence length="378" mass="40710">MVRRLSSVLISLMWRLAYGRSPRVSCLIPQRQNLPTSAGWAVEANKETEREAVANECCNVYNLPGRSFSFLFRFASPPHPRYNFFDLSRLSLLSHPQRLLYRRLGRFHPPFTPSRSKNPGDFNHSSPPPLFFYLPPPPPTPKTTKMRFSAVAVAALATQAAAYRADRPSGSYWGWGNFGGGKWGAVTSTVTVPVPAPTAPAVVPAPDTAPVEEVAATTITSTPAPAPAPTKAPSSGSSGLTADQKAALDAHNAARTEVGVPALEWDDSLAAGAQEWATHLLSVGSLTHSQTANQGENLYMQSNTDSPCVNAANAWIAEKSDYNGETISSSNYMGFGHYTQIVWKGTTKVGLALATNSRGTYVVARYSPPGNFIGQKPY</sequence>
<feature type="chain" id="PRO_5020607758" evidence="2">
    <location>
        <begin position="20"/>
        <end position="378"/>
    </location>
</feature>
<dbReference type="PANTHER" id="PTHR10334">
    <property type="entry name" value="CYSTEINE-RICH SECRETORY PROTEIN-RELATED"/>
    <property type="match status" value="1"/>
</dbReference>
<protein>
    <submittedName>
        <fullName evidence="4">Pathogenesis-related protein 1B</fullName>
    </submittedName>
</protein>
<dbReference type="InterPro" id="IPR018244">
    <property type="entry name" value="Allrgn_V5/Tpx1_CS"/>
</dbReference>
<dbReference type="SUPFAM" id="SSF55797">
    <property type="entry name" value="PR-1-like"/>
    <property type="match status" value="1"/>
</dbReference>
<keyword evidence="5" id="KW-1185">Reference proteome</keyword>
<dbReference type="GO" id="GO:0005576">
    <property type="term" value="C:extracellular region"/>
    <property type="evidence" value="ECO:0007669"/>
    <property type="project" value="InterPro"/>
</dbReference>
<dbReference type="PRINTS" id="PR00838">
    <property type="entry name" value="V5ALLERGEN"/>
</dbReference>
<proteinExistence type="predicted"/>
<evidence type="ECO:0000313" key="5">
    <source>
        <dbReference type="Proteomes" id="UP000310108"/>
    </source>
</evidence>
<dbReference type="STRING" id="1306861.A0A4U6X9T8"/>
<dbReference type="InterPro" id="IPR002413">
    <property type="entry name" value="V5_allergen-like"/>
</dbReference>
<dbReference type="InterPro" id="IPR014044">
    <property type="entry name" value="CAP_dom"/>
</dbReference>
<evidence type="ECO:0000259" key="3">
    <source>
        <dbReference type="SMART" id="SM00198"/>
    </source>
</evidence>
<feature type="domain" description="SCP" evidence="3">
    <location>
        <begin position="242"/>
        <end position="374"/>
    </location>
</feature>
<evidence type="ECO:0000256" key="1">
    <source>
        <dbReference type="SAM" id="MobiDB-lite"/>
    </source>
</evidence>
<dbReference type="EMBL" id="PJEX01000240">
    <property type="protein sequence ID" value="TKW52411.1"/>
    <property type="molecule type" value="Genomic_DNA"/>
</dbReference>
<dbReference type="Proteomes" id="UP000310108">
    <property type="component" value="Unassembled WGS sequence"/>
</dbReference>
<evidence type="ECO:0000256" key="2">
    <source>
        <dbReference type="SAM" id="SignalP"/>
    </source>
</evidence>
<feature type="signal peptide" evidence="2">
    <location>
        <begin position="1"/>
        <end position="19"/>
    </location>
</feature>
<comment type="caution">
    <text evidence="4">The sequence shown here is derived from an EMBL/GenBank/DDBJ whole genome shotgun (WGS) entry which is preliminary data.</text>
</comment>
<dbReference type="Pfam" id="PF00188">
    <property type="entry name" value="CAP"/>
    <property type="match status" value="1"/>
</dbReference>